<dbReference type="Pfam" id="PF00015">
    <property type="entry name" value="MCPsignal"/>
    <property type="match status" value="1"/>
</dbReference>
<dbReference type="SMART" id="SM00283">
    <property type="entry name" value="MA"/>
    <property type="match status" value="1"/>
</dbReference>
<evidence type="ECO:0000259" key="3">
    <source>
        <dbReference type="PROSITE" id="PS50111"/>
    </source>
</evidence>
<dbReference type="InterPro" id="IPR029151">
    <property type="entry name" value="Sensor-like_sf"/>
</dbReference>
<protein>
    <submittedName>
        <fullName evidence="4">Methyl-accepting chemotaxis sensory transducer</fullName>
    </submittedName>
</protein>
<dbReference type="PROSITE" id="PS50111">
    <property type="entry name" value="CHEMOTAXIS_TRANSDUC_2"/>
    <property type="match status" value="1"/>
</dbReference>
<dbReference type="PANTHER" id="PTHR32089">
    <property type="entry name" value="METHYL-ACCEPTING CHEMOTAXIS PROTEIN MCPB"/>
    <property type="match status" value="1"/>
</dbReference>
<feature type="domain" description="Methyl-accepting transducer" evidence="3">
    <location>
        <begin position="140"/>
        <end position="281"/>
    </location>
</feature>
<dbReference type="AlphaFoldDB" id="A0A212LN54"/>
<dbReference type="RefSeq" id="WP_288183332.1">
    <property type="nucleotide sequence ID" value="NZ_LT608335.1"/>
</dbReference>
<evidence type="ECO:0000256" key="1">
    <source>
        <dbReference type="ARBA" id="ARBA00023224"/>
    </source>
</evidence>
<dbReference type="Gene3D" id="1.10.287.950">
    <property type="entry name" value="Methyl-accepting chemotaxis protein"/>
    <property type="match status" value="1"/>
</dbReference>
<evidence type="ECO:0000256" key="2">
    <source>
        <dbReference type="PROSITE-ProRule" id="PRU00284"/>
    </source>
</evidence>
<reference evidence="4" key="1">
    <citation type="submission" date="2016-08" db="EMBL/GenBank/DDBJ databases">
        <authorList>
            <person name="Seilhamer J.J."/>
        </authorList>
    </citation>
    <scope>NUCLEOTIDE SEQUENCE</scope>
    <source>
        <strain evidence="4">86</strain>
    </source>
</reference>
<dbReference type="SUPFAM" id="SSF103190">
    <property type="entry name" value="Sensory domain-like"/>
    <property type="match status" value="1"/>
</dbReference>
<dbReference type="EMBL" id="FMJE01000002">
    <property type="protein sequence ID" value="SCM78965.1"/>
    <property type="molecule type" value="Genomic_DNA"/>
</dbReference>
<dbReference type="GO" id="GO:0016020">
    <property type="term" value="C:membrane"/>
    <property type="evidence" value="ECO:0007669"/>
    <property type="project" value="InterPro"/>
</dbReference>
<evidence type="ECO:0000313" key="4">
    <source>
        <dbReference type="EMBL" id="SCM78965.1"/>
    </source>
</evidence>
<dbReference type="GO" id="GO:0007165">
    <property type="term" value="P:signal transduction"/>
    <property type="evidence" value="ECO:0007669"/>
    <property type="project" value="UniProtKB-KW"/>
</dbReference>
<dbReference type="PANTHER" id="PTHR32089:SF112">
    <property type="entry name" value="LYSOZYME-LIKE PROTEIN-RELATED"/>
    <property type="match status" value="1"/>
</dbReference>
<accession>A0A212LN54</accession>
<proteinExistence type="predicted"/>
<name>A0A212LN54_9FIRM</name>
<keyword evidence="1 2" id="KW-0807">Transducer</keyword>
<dbReference type="InterPro" id="IPR004089">
    <property type="entry name" value="MCPsignal_dom"/>
</dbReference>
<gene>
    <name evidence="4" type="ORF">KL86SPO_20330</name>
</gene>
<dbReference type="SUPFAM" id="SSF58104">
    <property type="entry name" value="Methyl-accepting chemotaxis protein (MCP) signaling domain"/>
    <property type="match status" value="1"/>
</dbReference>
<organism evidence="4">
    <name type="scientific">uncultured Sporomusa sp</name>
    <dbReference type="NCBI Taxonomy" id="307249"/>
    <lineage>
        <taxon>Bacteria</taxon>
        <taxon>Bacillati</taxon>
        <taxon>Bacillota</taxon>
        <taxon>Negativicutes</taxon>
        <taxon>Selenomonadales</taxon>
        <taxon>Sporomusaceae</taxon>
        <taxon>Sporomusa</taxon>
        <taxon>environmental samples</taxon>
    </lineage>
</organism>
<sequence>MQQNSDQDILDAVLRAYPIFLQSLPYNIGVTITDREKYLVYKPADRLQLNLPVGQPIREGSLVDKAMKEERKIFLKVDKSARGLPYIGCAQPIRGEGGRVVGAFATSMPVDTYEKTKDMACNLNNQVKTLAETCETISGQTEEITAIINMLLQTAKDSQQQAKETEQVLLLLKGIVSQTNLLGLNASIEAARAGTSGRGFQVVAEEIRKLATTGSLSVKNVVDIVSIIQSNSIRVTEEVTSVEQAVVNIANAMLSLTAITQDVSVLAGELDNVANELCEQL</sequence>